<dbReference type="AlphaFoldDB" id="A0A913XMZ7"/>
<organism evidence="14 15">
    <name type="scientific">Exaiptasia diaphana</name>
    <name type="common">Tropical sea anemone</name>
    <name type="synonym">Aiptasia pulchella</name>
    <dbReference type="NCBI Taxonomy" id="2652724"/>
    <lineage>
        <taxon>Eukaryota</taxon>
        <taxon>Metazoa</taxon>
        <taxon>Cnidaria</taxon>
        <taxon>Anthozoa</taxon>
        <taxon>Hexacorallia</taxon>
        <taxon>Actiniaria</taxon>
        <taxon>Aiptasiidae</taxon>
        <taxon>Exaiptasia</taxon>
    </lineage>
</organism>
<dbReference type="InterPro" id="IPR017452">
    <property type="entry name" value="GPCR_Rhodpsn_7TM"/>
</dbReference>
<keyword evidence="7" id="KW-1015">Disulfide bond</keyword>
<keyword evidence="6 12" id="KW-0472">Membrane</keyword>
<dbReference type="InterPro" id="IPR000276">
    <property type="entry name" value="GPCR_Rhodpsn"/>
</dbReference>
<feature type="compositionally biased region" description="Polar residues" evidence="11">
    <location>
        <begin position="244"/>
        <end position="253"/>
    </location>
</feature>
<dbReference type="Proteomes" id="UP000887567">
    <property type="component" value="Unplaced"/>
</dbReference>
<evidence type="ECO:0000256" key="8">
    <source>
        <dbReference type="ARBA" id="ARBA00023170"/>
    </source>
</evidence>
<feature type="transmembrane region" description="Helical" evidence="12">
    <location>
        <begin position="152"/>
        <end position="175"/>
    </location>
</feature>
<keyword evidence="8 10" id="KW-0675">Receptor</keyword>
<evidence type="ECO:0000256" key="7">
    <source>
        <dbReference type="ARBA" id="ARBA00023157"/>
    </source>
</evidence>
<evidence type="ECO:0000256" key="4">
    <source>
        <dbReference type="ARBA" id="ARBA00022989"/>
    </source>
</evidence>
<evidence type="ECO:0000313" key="15">
    <source>
        <dbReference type="Proteomes" id="UP000887567"/>
    </source>
</evidence>
<dbReference type="GO" id="GO:0005886">
    <property type="term" value="C:plasma membrane"/>
    <property type="evidence" value="ECO:0007669"/>
    <property type="project" value="UniProtKB-SubCell"/>
</dbReference>
<dbReference type="GeneID" id="110245006"/>
<feature type="domain" description="G-protein coupled receptors family 1 profile" evidence="13">
    <location>
        <begin position="47"/>
        <end position="609"/>
    </location>
</feature>
<evidence type="ECO:0000256" key="10">
    <source>
        <dbReference type="RuleBase" id="RU000688"/>
    </source>
</evidence>
<dbReference type="PANTHER" id="PTHR24248:SF199">
    <property type="entry name" value="IP13425P-RELATED"/>
    <property type="match status" value="1"/>
</dbReference>
<dbReference type="GO" id="GO:0004993">
    <property type="term" value="F:G protein-coupled serotonin receptor activity"/>
    <property type="evidence" value="ECO:0007669"/>
    <property type="project" value="UniProtKB-ARBA"/>
</dbReference>
<feature type="transmembrane region" description="Helical" evidence="12">
    <location>
        <begin position="195"/>
        <end position="217"/>
    </location>
</feature>
<evidence type="ECO:0000256" key="3">
    <source>
        <dbReference type="ARBA" id="ARBA00022692"/>
    </source>
</evidence>
<feature type="transmembrane region" description="Helical" evidence="12">
    <location>
        <begin position="34"/>
        <end position="58"/>
    </location>
</feature>
<evidence type="ECO:0000256" key="11">
    <source>
        <dbReference type="SAM" id="MobiDB-lite"/>
    </source>
</evidence>
<comment type="similarity">
    <text evidence="10">Belongs to the G-protein coupled receptor 1 family.</text>
</comment>
<evidence type="ECO:0000259" key="13">
    <source>
        <dbReference type="PROSITE" id="PS50262"/>
    </source>
</evidence>
<dbReference type="CDD" id="cd14967">
    <property type="entry name" value="7tmA_amine_R-like"/>
    <property type="match status" value="1"/>
</dbReference>
<dbReference type="PRINTS" id="PR00237">
    <property type="entry name" value="GPCRRHODOPSN"/>
</dbReference>
<feature type="compositionally biased region" description="Basic and acidic residues" evidence="11">
    <location>
        <begin position="427"/>
        <end position="439"/>
    </location>
</feature>
<dbReference type="KEGG" id="epa:110245006"/>
<feature type="transmembrane region" description="Helical" evidence="12">
    <location>
        <begin position="106"/>
        <end position="131"/>
    </location>
</feature>
<feature type="transmembrane region" description="Helical" evidence="12">
    <location>
        <begin position="549"/>
        <end position="567"/>
    </location>
</feature>
<evidence type="ECO:0000256" key="6">
    <source>
        <dbReference type="ARBA" id="ARBA00023136"/>
    </source>
</evidence>
<evidence type="ECO:0000256" key="2">
    <source>
        <dbReference type="ARBA" id="ARBA00022475"/>
    </source>
</evidence>
<dbReference type="PANTHER" id="PTHR24248">
    <property type="entry name" value="ADRENERGIC RECEPTOR-RELATED G-PROTEIN COUPLED RECEPTOR"/>
    <property type="match status" value="1"/>
</dbReference>
<comment type="subcellular location">
    <subcellularLocation>
        <location evidence="1">Cell membrane</location>
        <topology evidence="1">Multi-pass membrane protein</topology>
    </subcellularLocation>
</comment>
<dbReference type="PROSITE" id="PS00237">
    <property type="entry name" value="G_PROTEIN_RECEP_F1_1"/>
    <property type="match status" value="1"/>
</dbReference>
<evidence type="ECO:0000256" key="1">
    <source>
        <dbReference type="ARBA" id="ARBA00004651"/>
    </source>
</evidence>
<feature type="transmembrane region" description="Helical" evidence="12">
    <location>
        <begin position="65"/>
        <end position="86"/>
    </location>
</feature>
<dbReference type="GO" id="GO:0043410">
    <property type="term" value="P:positive regulation of MAPK cascade"/>
    <property type="evidence" value="ECO:0007669"/>
    <property type="project" value="TreeGrafter"/>
</dbReference>
<keyword evidence="2" id="KW-1003">Cell membrane</keyword>
<reference evidence="14" key="1">
    <citation type="submission" date="2022-11" db="UniProtKB">
        <authorList>
            <consortium name="EnsemblMetazoa"/>
        </authorList>
    </citation>
    <scope>IDENTIFICATION</scope>
</reference>
<feature type="compositionally biased region" description="Basic and acidic residues" evidence="11">
    <location>
        <begin position="446"/>
        <end position="457"/>
    </location>
</feature>
<evidence type="ECO:0000256" key="5">
    <source>
        <dbReference type="ARBA" id="ARBA00023040"/>
    </source>
</evidence>
<feature type="transmembrane region" description="Helical" evidence="12">
    <location>
        <begin position="593"/>
        <end position="611"/>
    </location>
</feature>
<dbReference type="SUPFAM" id="SSF81321">
    <property type="entry name" value="Family A G protein-coupled receptor-like"/>
    <property type="match status" value="1"/>
</dbReference>
<protein>
    <recommendedName>
        <fullName evidence="13">G-protein coupled receptors family 1 profile domain-containing protein</fullName>
    </recommendedName>
</protein>
<dbReference type="Pfam" id="PF00001">
    <property type="entry name" value="7tm_1"/>
    <property type="match status" value="1"/>
</dbReference>
<dbReference type="OMA" id="ISEICCL"/>
<dbReference type="PROSITE" id="PS50262">
    <property type="entry name" value="G_PROTEIN_RECEP_F1_2"/>
    <property type="match status" value="1"/>
</dbReference>
<evidence type="ECO:0000256" key="9">
    <source>
        <dbReference type="ARBA" id="ARBA00023224"/>
    </source>
</evidence>
<proteinExistence type="inferred from homology"/>
<feature type="region of interest" description="Disordered" evidence="11">
    <location>
        <begin position="427"/>
        <end position="476"/>
    </location>
</feature>
<accession>A0A913XMZ7</accession>
<keyword evidence="3 10" id="KW-0812">Transmembrane</keyword>
<keyword evidence="9 10" id="KW-0807">Transducer</keyword>
<keyword evidence="5 10" id="KW-0297">G-protein coupled receptor</keyword>
<keyword evidence="4 12" id="KW-1133">Transmembrane helix</keyword>
<dbReference type="RefSeq" id="XP_020906914.1">
    <property type="nucleotide sequence ID" value="XM_021051255.2"/>
</dbReference>
<dbReference type="EnsemblMetazoa" id="XM_021051255.2">
    <property type="protein sequence ID" value="XP_020906914.1"/>
    <property type="gene ID" value="LOC110245006"/>
</dbReference>
<keyword evidence="15" id="KW-1185">Reference proteome</keyword>
<sequence length="637" mass="72465">MNSSTCNVSLGNSSCLSAVVLPPWYQNGYSVTMFVLYIVVILAALVGNILVCTAVYINPHLRHNVASYFIVSLAISDIGTASFSMPFDAEAFTTYRRWYHGEVLCIVWTTAYLFTVPSSIWNLFIMSIDRYKTLKNPWNRFKESHSMTSRRANITIIVLWVYCLVIALLPVTGWRFKAYPRSVINNYCAFNISKYFSLVGSFVNFYLPMFAMCGIYYKVYRIARAHRKFPLALETRFHKVSTNESQTASTQFPGDSMNVGRPSIDQQQSHDLENKQGNDTVGLENVSFCFEENNCSSSGRDFGARKDSPRNAILSRGKCTKDKGQVTDKLAHGYSESSLNMDEQYCSEEFVSAKHFHPRYKRKSYGQHDKRKTNQDCIAQKLECDDTTLAESDAKCTVNEAKATFIMSNERASAVEGRLNCLEKDESHVRKSGLEKSHNDNTCMEDDAKTNHADSSEKRKHHNTPTKSKIDFNARKNKDRHFPLEKKLKHESPYPNEEGCSLKKFRQKSDEDASPLPATITEVTEGKKNDTITSSNKRRMKHFAVNTKAARTISIIVSAFLGCWMPFTTLSVTFNFCGAPCWKIKGIDICTDVLLLLGYVNSAINPVLFSYQNMNFRKSYRQIAHFFLQCFKVCKDD</sequence>
<name>A0A913XMZ7_EXADI</name>
<evidence type="ECO:0000313" key="14">
    <source>
        <dbReference type="EnsemblMetazoa" id="XP_020906914.1"/>
    </source>
</evidence>
<feature type="region of interest" description="Disordered" evidence="11">
    <location>
        <begin position="244"/>
        <end position="277"/>
    </location>
</feature>
<dbReference type="OrthoDB" id="5954442at2759"/>
<evidence type="ECO:0000256" key="12">
    <source>
        <dbReference type="SAM" id="Phobius"/>
    </source>
</evidence>
<dbReference type="GO" id="GO:0071880">
    <property type="term" value="P:adenylate cyclase-activating adrenergic receptor signaling pathway"/>
    <property type="evidence" value="ECO:0007669"/>
    <property type="project" value="TreeGrafter"/>
</dbReference>
<dbReference type="Gene3D" id="1.20.1070.10">
    <property type="entry name" value="Rhodopsin 7-helix transmembrane proteins"/>
    <property type="match status" value="2"/>
</dbReference>